<dbReference type="Gene3D" id="3.60.40.10">
    <property type="entry name" value="PPM-type phosphatase domain"/>
    <property type="match status" value="1"/>
</dbReference>
<evidence type="ECO:0000313" key="3">
    <source>
        <dbReference type="Proteomes" id="UP001589716"/>
    </source>
</evidence>
<proteinExistence type="predicted"/>
<dbReference type="EMBL" id="JBHMCT010000064">
    <property type="protein sequence ID" value="MFB9558681.1"/>
    <property type="molecule type" value="Genomic_DNA"/>
</dbReference>
<keyword evidence="2" id="KW-0378">Hydrolase</keyword>
<evidence type="ECO:0000259" key="1">
    <source>
        <dbReference type="PROSITE" id="PS51746"/>
    </source>
</evidence>
<dbReference type="Pfam" id="PF00481">
    <property type="entry name" value="PP2C"/>
    <property type="match status" value="1"/>
</dbReference>
<accession>A0ABV5QYQ9</accession>
<dbReference type="PROSITE" id="PS51746">
    <property type="entry name" value="PPM_2"/>
    <property type="match status" value="1"/>
</dbReference>
<dbReference type="RefSeq" id="WP_382746326.1">
    <property type="nucleotide sequence ID" value="NZ_JBHMCT010000064.1"/>
</dbReference>
<dbReference type="InterPro" id="IPR036457">
    <property type="entry name" value="PPM-type-like_dom_sf"/>
</dbReference>
<organism evidence="2 3">
    <name type="scientific">Streptomyces roseoviridis</name>
    <dbReference type="NCBI Taxonomy" id="67361"/>
    <lineage>
        <taxon>Bacteria</taxon>
        <taxon>Bacillati</taxon>
        <taxon>Actinomycetota</taxon>
        <taxon>Actinomycetes</taxon>
        <taxon>Kitasatosporales</taxon>
        <taxon>Streptomycetaceae</taxon>
        <taxon>Streptomyces</taxon>
    </lineage>
</organism>
<dbReference type="InterPro" id="IPR001932">
    <property type="entry name" value="PPM-type_phosphatase-like_dom"/>
</dbReference>
<dbReference type="GO" id="GO:0004722">
    <property type="term" value="F:protein serine/threonine phosphatase activity"/>
    <property type="evidence" value="ECO:0007669"/>
    <property type="project" value="UniProtKB-EC"/>
</dbReference>
<dbReference type="Proteomes" id="UP001589716">
    <property type="component" value="Unassembled WGS sequence"/>
</dbReference>
<evidence type="ECO:0000313" key="2">
    <source>
        <dbReference type="EMBL" id="MFB9558681.1"/>
    </source>
</evidence>
<feature type="domain" description="PPM-type phosphatase" evidence="1">
    <location>
        <begin position="19"/>
        <end position="261"/>
    </location>
</feature>
<dbReference type="SUPFAM" id="SSF81606">
    <property type="entry name" value="PP2C-like"/>
    <property type="match status" value="1"/>
</dbReference>
<sequence>MRPYATAQNLGDRSHQCDATAVATVHNAVLRELGALAWEVVTAYVLLDGIGSNETVREWTRDAAAHLALTAAQAGDAESGLRTVYEQYATEPNRSDPFRYEDEPMACAVVAVVTPGKPTTIAWCGDARAYAIPTDGPAIRLTQDHNLRRVWPPRDGHRGGNRNVITSCLGASDTDEQIENRFNHPVIETHTLPPDPVRLLLASDGAYEPYEDAGRALGPLVSGAKLGEIARRFVDGAVKTSRSASPDDPYADNATVLIADIPA</sequence>
<protein>
    <submittedName>
        <fullName evidence="2">PP2C family protein-serine/threonine phosphatase</fullName>
        <ecNumber evidence="2">3.1.3.16</ecNumber>
    </submittedName>
</protein>
<comment type="caution">
    <text evidence="2">The sequence shown here is derived from an EMBL/GenBank/DDBJ whole genome shotgun (WGS) entry which is preliminary data.</text>
</comment>
<dbReference type="EC" id="3.1.3.16" evidence="2"/>
<reference evidence="2 3" key="1">
    <citation type="submission" date="2024-09" db="EMBL/GenBank/DDBJ databases">
        <authorList>
            <person name="Sun Q."/>
            <person name="Mori K."/>
        </authorList>
    </citation>
    <scope>NUCLEOTIDE SEQUENCE [LARGE SCALE GENOMIC DNA]</scope>
    <source>
        <strain evidence="2 3">JCM 4414</strain>
    </source>
</reference>
<gene>
    <name evidence="2" type="ORF">ACFFTP_31435</name>
</gene>
<dbReference type="SMART" id="SM00332">
    <property type="entry name" value="PP2Cc"/>
    <property type="match status" value="1"/>
</dbReference>
<keyword evidence="3" id="KW-1185">Reference proteome</keyword>
<name>A0ABV5QYQ9_9ACTN</name>